<dbReference type="AlphaFoldDB" id="A0A1V5MKQ1"/>
<comment type="caution">
    <text evidence="2">The sequence shown here is derived from an EMBL/GenBank/DDBJ whole genome shotgun (WGS) entry which is preliminary data.</text>
</comment>
<dbReference type="Pfam" id="PF01261">
    <property type="entry name" value="AP_endonuc_2"/>
    <property type="match status" value="1"/>
</dbReference>
<feature type="domain" description="Xylose isomerase-like TIM barrel" evidence="1">
    <location>
        <begin position="23"/>
        <end position="251"/>
    </location>
</feature>
<dbReference type="InterPro" id="IPR013022">
    <property type="entry name" value="Xyl_isomerase-like_TIM-brl"/>
</dbReference>
<sequence>MLKLTFMTWLCPNWTIKEIIAGALKYGYQGVEFRVQANQAHGVELGMDPARIKSIRQDFAGAGLETPCLATSLQFAIADAARRAENVQLLRQYLELAQALGVPYIRVFAGLPECEAAGAIERMNESLQQAVAAAGAPSVGVLLETHDWCSVSLRVARLLEKVANPRINALWDIMHPYRELETPAETYGRIGRWVKHLHIHDGIYREERTRIEICPLGDGEVPHREPMALLKKAGFTGHFAIEIIRRNDPQPEFFIEQYARKFREYEAAL</sequence>
<dbReference type="InterPro" id="IPR050312">
    <property type="entry name" value="IolE/XylAMocC-like"/>
</dbReference>
<accession>A0A1V5MKQ1</accession>
<dbReference type="SUPFAM" id="SSF51658">
    <property type="entry name" value="Xylose isomerase-like"/>
    <property type="match status" value="1"/>
</dbReference>
<name>A0A1V5MKQ1_UNCT6</name>
<evidence type="ECO:0000313" key="2">
    <source>
        <dbReference type="EMBL" id="OPZ93662.1"/>
    </source>
</evidence>
<reference evidence="2" key="1">
    <citation type="submission" date="2017-02" db="EMBL/GenBank/DDBJ databases">
        <title>Delving into the versatile metabolic prowess of the omnipresent phylum Bacteroidetes.</title>
        <authorList>
            <person name="Nobu M.K."/>
            <person name="Mei R."/>
            <person name="Narihiro T."/>
            <person name="Kuroda K."/>
            <person name="Liu W.-T."/>
        </authorList>
    </citation>
    <scope>NUCLEOTIDE SEQUENCE</scope>
    <source>
        <strain evidence="2">ADurb.Bin417</strain>
    </source>
</reference>
<gene>
    <name evidence="2" type="ORF">BWY73_00194</name>
</gene>
<dbReference type="InterPro" id="IPR036237">
    <property type="entry name" value="Xyl_isomerase-like_sf"/>
</dbReference>
<protein>
    <submittedName>
        <fullName evidence="2">Fructoselysine 3-epimerase</fullName>
    </submittedName>
</protein>
<dbReference type="PANTHER" id="PTHR12110">
    <property type="entry name" value="HYDROXYPYRUVATE ISOMERASE"/>
    <property type="match status" value="1"/>
</dbReference>
<dbReference type="Gene3D" id="3.20.20.150">
    <property type="entry name" value="Divalent-metal-dependent TIM barrel enzymes"/>
    <property type="match status" value="1"/>
</dbReference>
<proteinExistence type="predicted"/>
<organism evidence="2">
    <name type="scientific">candidate division TA06 bacterium ADurb.Bin417</name>
    <dbReference type="NCBI Taxonomy" id="1852828"/>
    <lineage>
        <taxon>Bacteria</taxon>
        <taxon>Bacteria division TA06</taxon>
    </lineage>
</organism>
<evidence type="ECO:0000259" key="1">
    <source>
        <dbReference type="Pfam" id="PF01261"/>
    </source>
</evidence>
<dbReference type="EMBL" id="MWAK01000013">
    <property type="protein sequence ID" value="OPZ93662.1"/>
    <property type="molecule type" value="Genomic_DNA"/>
</dbReference>
<dbReference type="Proteomes" id="UP000485484">
    <property type="component" value="Unassembled WGS sequence"/>
</dbReference>